<evidence type="ECO:0000256" key="2">
    <source>
        <dbReference type="ARBA" id="ARBA00022670"/>
    </source>
</evidence>
<dbReference type="SUPFAM" id="SSF53474">
    <property type="entry name" value="alpha/beta-Hydrolases"/>
    <property type="match status" value="1"/>
</dbReference>
<dbReference type="SUPFAM" id="SSF50993">
    <property type="entry name" value="Peptidase/esterase 'gauge' domain"/>
    <property type="match status" value="1"/>
</dbReference>
<dbReference type="Pfam" id="PF00326">
    <property type="entry name" value="Peptidase_S9"/>
    <property type="match status" value="1"/>
</dbReference>
<dbReference type="InterPro" id="IPR029058">
    <property type="entry name" value="AB_hydrolase_fold"/>
</dbReference>
<gene>
    <name evidence="7" type="ORF">Acor_41840</name>
</gene>
<dbReference type="AlphaFoldDB" id="A0A5M3W1E1"/>
<dbReference type="PRINTS" id="PR00862">
    <property type="entry name" value="PROLIGOPTASE"/>
</dbReference>
<dbReference type="EMBL" id="BLAD01000055">
    <property type="protein sequence ID" value="GES02119.1"/>
    <property type="molecule type" value="Genomic_DNA"/>
</dbReference>
<dbReference type="InterPro" id="IPR023302">
    <property type="entry name" value="Pept_S9A_N"/>
</dbReference>
<dbReference type="InterPro" id="IPR051543">
    <property type="entry name" value="Serine_Peptidase_S9A"/>
</dbReference>
<accession>A0A5M3W1E1</accession>
<sequence length="684" mass="75986">MSSDMPPVAKTIPAERTHHGDTVIDDYAWLIKKDDPDTVAYLEAENAYTNEATAHLKPLQDSIFQEIKGRTLETDLSVPTRKGAWWYYSRTEEGKQYGFQCRVAVEGDDPPVLTPGESLPGEQVILDGNELAGDSPFFAIGTSSVSPDGTLLAYSTDFSGDERFTLRFKNLSTGEVLGDEIPGIFYGGAWAGDGSAFFYTMVDEAWRPNRVFRHTLGSADQDPVVFQEDDERFWIGIGLSRSERFLILGAHSKITSEVRFLDANNPVGEFAVVRARETGIEYHVDHQNERFLVLHNQNAENFELASAPVDDPAVWTPVIAHRADTRLLDVDAFASHLVVHFRRDGLTGLRILPDDAEAYEIEFPEPLYDVAPSGNSEFVTSRLRLGYTSMVTPPSVYDFELASRALILLKRRPVLGGYDPADYEQFREWATAEDGTRVPISIVVRKGTPRPAPTLLYGYGSYETSIDPYFSVARLSLLDRGFVFAVAHVRGGGEMGRHWYEDGKLDRKKNTFTDFVAVARRLSGDWSGPIIARGGSAGGLLMGAVANLAPEKFAAVVAEVPFVDALNTILDPSLPLTVIEWDEWGDPLHNADVYAYMKSYSPYENVRDAAYPPILAITSFNDTRVFYHEPAKWVARLRAVARGGPFLLKTEMGAGHGGRSGRYDAWHEEAFTLSWILDRVGVSK</sequence>
<dbReference type="PANTHER" id="PTHR11757">
    <property type="entry name" value="PROTEASE FAMILY S9A OLIGOPEPTIDASE"/>
    <property type="match status" value="1"/>
</dbReference>
<dbReference type="InterPro" id="IPR002470">
    <property type="entry name" value="Peptidase_S9A"/>
</dbReference>
<evidence type="ECO:0000256" key="1">
    <source>
        <dbReference type="ARBA" id="ARBA00005228"/>
    </source>
</evidence>
<evidence type="ECO:0000313" key="8">
    <source>
        <dbReference type="Proteomes" id="UP000334990"/>
    </source>
</evidence>
<feature type="domain" description="Peptidase S9 prolyl oligopeptidase catalytic" evidence="5">
    <location>
        <begin position="469"/>
        <end position="680"/>
    </location>
</feature>
<dbReference type="InterPro" id="IPR001375">
    <property type="entry name" value="Peptidase_S9_cat"/>
</dbReference>
<dbReference type="Gene3D" id="2.130.10.120">
    <property type="entry name" value="Prolyl oligopeptidase, N-terminal domain"/>
    <property type="match status" value="1"/>
</dbReference>
<name>A0A5M3W1E1_9ACTN</name>
<keyword evidence="3" id="KW-0378">Hydrolase</keyword>
<keyword evidence="4" id="KW-0720">Serine protease</keyword>
<feature type="domain" description="Peptidase S9A N-terminal" evidence="6">
    <location>
        <begin position="6"/>
        <end position="410"/>
    </location>
</feature>
<comment type="similarity">
    <text evidence="1">Belongs to the peptidase S9A family.</text>
</comment>
<evidence type="ECO:0000259" key="6">
    <source>
        <dbReference type="Pfam" id="PF02897"/>
    </source>
</evidence>
<evidence type="ECO:0000256" key="4">
    <source>
        <dbReference type="ARBA" id="ARBA00022825"/>
    </source>
</evidence>
<protein>
    <submittedName>
        <fullName evidence="7">Protease</fullName>
    </submittedName>
</protein>
<reference evidence="7 8" key="1">
    <citation type="submission" date="2019-10" db="EMBL/GenBank/DDBJ databases">
        <title>Whole genome shotgun sequence of Acrocarpospora corrugata NBRC 13972.</title>
        <authorList>
            <person name="Ichikawa N."/>
            <person name="Kimura A."/>
            <person name="Kitahashi Y."/>
            <person name="Komaki H."/>
            <person name="Oguchi A."/>
        </authorList>
    </citation>
    <scope>NUCLEOTIDE SEQUENCE [LARGE SCALE GENOMIC DNA]</scope>
    <source>
        <strain evidence="7 8">NBRC 13972</strain>
    </source>
</reference>
<dbReference type="Pfam" id="PF02897">
    <property type="entry name" value="Peptidase_S9_N"/>
    <property type="match status" value="1"/>
</dbReference>
<dbReference type="Proteomes" id="UP000334990">
    <property type="component" value="Unassembled WGS sequence"/>
</dbReference>
<keyword evidence="2 7" id="KW-0645">Protease</keyword>
<dbReference type="GO" id="GO:0004252">
    <property type="term" value="F:serine-type endopeptidase activity"/>
    <property type="evidence" value="ECO:0007669"/>
    <property type="project" value="InterPro"/>
</dbReference>
<organism evidence="7 8">
    <name type="scientific">Acrocarpospora corrugata</name>
    <dbReference type="NCBI Taxonomy" id="35763"/>
    <lineage>
        <taxon>Bacteria</taxon>
        <taxon>Bacillati</taxon>
        <taxon>Actinomycetota</taxon>
        <taxon>Actinomycetes</taxon>
        <taxon>Streptosporangiales</taxon>
        <taxon>Streptosporangiaceae</taxon>
        <taxon>Acrocarpospora</taxon>
    </lineage>
</organism>
<evidence type="ECO:0000259" key="5">
    <source>
        <dbReference type="Pfam" id="PF00326"/>
    </source>
</evidence>
<dbReference type="GO" id="GO:0006508">
    <property type="term" value="P:proteolysis"/>
    <property type="evidence" value="ECO:0007669"/>
    <property type="project" value="UniProtKB-KW"/>
</dbReference>
<evidence type="ECO:0000256" key="3">
    <source>
        <dbReference type="ARBA" id="ARBA00022801"/>
    </source>
</evidence>
<keyword evidence="8" id="KW-1185">Reference proteome</keyword>
<dbReference type="RefSeq" id="WP_246238846.1">
    <property type="nucleotide sequence ID" value="NZ_BAAABN010000034.1"/>
</dbReference>
<evidence type="ECO:0000313" key="7">
    <source>
        <dbReference type="EMBL" id="GES02119.1"/>
    </source>
</evidence>
<proteinExistence type="inferred from homology"/>
<dbReference type="PANTHER" id="PTHR11757:SF19">
    <property type="entry name" value="PROLYL ENDOPEPTIDASE-LIKE"/>
    <property type="match status" value="1"/>
</dbReference>
<comment type="caution">
    <text evidence="7">The sequence shown here is derived from an EMBL/GenBank/DDBJ whole genome shotgun (WGS) entry which is preliminary data.</text>
</comment>
<dbReference type="Gene3D" id="3.40.50.1820">
    <property type="entry name" value="alpha/beta hydrolase"/>
    <property type="match status" value="1"/>
</dbReference>